<dbReference type="PANTHER" id="PTHR43300">
    <property type="entry name" value="ACETYLTRANSFERASE"/>
    <property type="match status" value="1"/>
</dbReference>
<reference evidence="5" key="1">
    <citation type="submission" date="2020-12" db="EMBL/GenBank/DDBJ databases">
        <title>Ramlibacter sp. nov., isolated from a freshwater alga, Cryptomonas.</title>
        <authorList>
            <person name="Kim H.M."/>
            <person name="Jeon C.O."/>
        </authorList>
    </citation>
    <scope>NUCLEOTIDE SEQUENCE</scope>
    <source>
        <strain evidence="5">CrO1</strain>
    </source>
</reference>
<dbReference type="SUPFAM" id="SSF51161">
    <property type="entry name" value="Trimeric LpxA-like enzymes"/>
    <property type="match status" value="1"/>
</dbReference>
<evidence type="ECO:0000313" key="5">
    <source>
        <dbReference type="EMBL" id="MBK0394295.1"/>
    </source>
</evidence>
<dbReference type="Gene3D" id="2.160.10.10">
    <property type="entry name" value="Hexapeptide repeat proteins"/>
    <property type="match status" value="1"/>
</dbReference>
<feature type="domain" description="PglD N-terminal" evidence="4">
    <location>
        <begin position="48"/>
        <end position="116"/>
    </location>
</feature>
<evidence type="ECO:0000313" key="6">
    <source>
        <dbReference type="Proteomes" id="UP000617041"/>
    </source>
</evidence>
<evidence type="ECO:0000256" key="1">
    <source>
        <dbReference type="ARBA" id="ARBA00007274"/>
    </source>
</evidence>
<comment type="caution">
    <text evidence="5">The sequence shown here is derived from an EMBL/GenBank/DDBJ whole genome shotgun (WGS) entry which is preliminary data.</text>
</comment>
<dbReference type="InterPro" id="IPR020019">
    <property type="entry name" value="AcTrfase_PglD-like"/>
</dbReference>
<evidence type="ECO:0000256" key="2">
    <source>
        <dbReference type="PIRSR" id="PIRSR620019-1"/>
    </source>
</evidence>
<feature type="binding site" evidence="3">
    <location>
        <position position="182"/>
    </location>
    <ligand>
        <name>acetyl-CoA</name>
        <dbReference type="ChEBI" id="CHEBI:57288"/>
    </ligand>
</feature>
<dbReference type="Proteomes" id="UP000617041">
    <property type="component" value="Unassembled WGS sequence"/>
</dbReference>
<evidence type="ECO:0000259" key="4">
    <source>
        <dbReference type="Pfam" id="PF17836"/>
    </source>
</evidence>
<dbReference type="InterPro" id="IPR050179">
    <property type="entry name" value="Trans_hexapeptide_repeat"/>
</dbReference>
<dbReference type="InterPro" id="IPR041561">
    <property type="entry name" value="PglD_N"/>
</dbReference>
<proteinExistence type="inferred from homology"/>
<accession>A0A934Q167</accession>
<comment type="similarity">
    <text evidence="1">Belongs to the transferase hexapeptide repeat family.</text>
</comment>
<evidence type="ECO:0000256" key="3">
    <source>
        <dbReference type="PIRSR" id="PIRSR620019-2"/>
    </source>
</evidence>
<feature type="binding site" evidence="3">
    <location>
        <position position="109"/>
    </location>
    <ligand>
        <name>substrate</name>
    </ligand>
</feature>
<sequence>MADGHGRILGATGRLRAASPACCPRSRWTVPSSARPTATDVQSAHTTLLILGAGGHGRVVADAALAQGTWERVCASDRDPDRCHGELLPGVPLQAPDAPGPAAVHIAIGAATGREREARAASLPLATVVHPHASVSPLARVGAGSFVAAQAVLAPLAQLGSCVIVNHGAVIDHDCVVGDFSHVAPLAALGGQARVGARVLVGAGAHLLPGVRVCDDVVIGAGAVVRSDIDVPGVYAGVPARRVR</sequence>
<dbReference type="AlphaFoldDB" id="A0A934Q167"/>
<dbReference type="InterPro" id="IPR001451">
    <property type="entry name" value="Hexapep"/>
</dbReference>
<dbReference type="NCBIfam" id="TIGR03570">
    <property type="entry name" value="NeuD_NnaD"/>
    <property type="match status" value="1"/>
</dbReference>
<gene>
    <name evidence="5" type="ORF">I8E28_16960</name>
</gene>
<dbReference type="EMBL" id="JAEDAO010000001">
    <property type="protein sequence ID" value="MBK0394295.1"/>
    <property type="molecule type" value="Genomic_DNA"/>
</dbReference>
<dbReference type="Pfam" id="PF00132">
    <property type="entry name" value="Hexapep"/>
    <property type="match status" value="1"/>
</dbReference>
<dbReference type="CDD" id="cd03360">
    <property type="entry name" value="LbH_AT_putative"/>
    <property type="match status" value="1"/>
</dbReference>
<dbReference type="InterPro" id="IPR011004">
    <property type="entry name" value="Trimer_LpxA-like_sf"/>
</dbReference>
<dbReference type="Pfam" id="PF17836">
    <property type="entry name" value="PglD_N"/>
    <property type="match status" value="1"/>
</dbReference>
<feature type="site" description="Increases basicity of active site His" evidence="2">
    <location>
        <position position="174"/>
    </location>
</feature>
<protein>
    <submittedName>
        <fullName evidence="5">Acetyltransferase</fullName>
    </submittedName>
</protein>
<dbReference type="Gene3D" id="3.40.50.20">
    <property type="match status" value="1"/>
</dbReference>
<dbReference type="PANTHER" id="PTHR43300:SF7">
    <property type="entry name" value="UDP-N-ACETYLBACILLOSAMINE N-ACETYLTRANSFERASE"/>
    <property type="match status" value="1"/>
</dbReference>
<feature type="active site" description="Proton acceptor" evidence="2">
    <location>
        <position position="173"/>
    </location>
</feature>
<name>A0A934Q167_9BURK</name>
<keyword evidence="6" id="KW-1185">Reference proteome</keyword>
<organism evidence="5 6">
    <name type="scientific">Ramlibacter algicola</name>
    <dbReference type="NCBI Taxonomy" id="2795217"/>
    <lineage>
        <taxon>Bacteria</taxon>
        <taxon>Pseudomonadati</taxon>
        <taxon>Pseudomonadota</taxon>
        <taxon>Betaproteobacteria</taxon>
        <taxon>Burkholderiales</taxon>
        <taxon>Comamonadaceae</taxon>
        <taxon>Ramlibacter</taxon>
    </lineage>
</organism>